<accession>A0ABP8YJ58</accession>
<gene>
    <name evidence="2" type="ORF">GCM10025782_29010</name>
</gene>
<feature type="compositionally biased region" description="Low complexity" evidence="1">
    <location>
        <begin position="127"/>
        <end position="137"/>
    </location>
</feature>
<feature type="region of interest" description="Disordered" evidence="1">
    <location>
        <begin position="117"/>
        <end position="169"/>
    </location>
</feature>
<reference evidence="3" key="1">
    <citation type="journal article" date="2019" name="Int. J. Syst. Evol. Microbiol.">
        <title>The Global Catalogue of Microorganisms (GCM) 10K type strain sequencing project: providing services to taxonomists for standard genome sequencing and annotation.</title>
        <authorList>
            <consortium name="The Broad Institute Genomics Platform"/>
            <consortium name="The Broad Institute Genome Sequencing Center for Infectious Disease"/>
            <person name="Wu L."/>
            <person name="Ma J."/>
        </authorList>
    </citation>
    <scope>NUCLEOTIDE SEQUENCE [LARGE SCALE GENOMIC DNA]</scope>
    <source>
        <strain evidence="3">JCM 18961</strain>
    </source>
</reference>
<evidence type="ECO:0000256" key="1">
    <source>
        <dbReference type="SAM" id="MobiDB-lite"/>
    </source>
</evidence>
<feature type="compositionally biased region" description="Low complexity" evidence="1">
    <location>
        <begin position="149"/>
        <end position="169"/>
    </location>
</feature>
<evidence type="ECO:0000313" key="3">
    <source>
        <dbReference type="Proteomes" id="UP001500556"/>
    </source>
</evidence>
<dbReference type="Proteomes" id="UP001500556">
    <property type="component" value="Unassembled WGS sequence"/>
</dbReference>
<feature type="region of interest" description="Disordered" evidence="1">
    <location>
        <begin position="219"/>
        <end position="279"/>
    </location>
</feature>
<dbReference type="EMBL" id="BAABLO010000011">
    <property type="protein sequence ID" value="GAA4728421.1"/>
    <property type="molecule type" value="Genomic_DNA"/>
</dbReference>
<proteinExistence type="predicted"/>
<sequence>MHPDAHDADLPHLTDSQVESLLRGHRPAGGPPGVDRTADVLHALTGPATPSELNGHRQAMAAYTDTFATRAAGQRPRRLVLLSSLLGVRALAGAAGSALALGAVGAVVLTSTTLGPAHTPQALPLGTVTTTTSSVTHSSDDAEDEDGTTDASGTATTGASGSATTAAGPDASGPAAFGLCNAWSHHQAKGRTTAPGRSVAFRNLAEAAGGEGRIAAYCAKVPHPGNPTAGDDSSEAEKDKAAKPSHPSKSPKPVKPSKSPKPSHPSKAPKPIEPSKPTS</sequence>
<keyword evidence="3" id="KW-1185">Reference proteome</keyword>
<organism evidence="2 3">
    <name type="scientific">Pedococcus ginsenosidimutans</name>
    <dbReference type="NCBI Taxonomy" id="490570"/>
    <lineage>
        <taxon>Bacteria</taxon>
        <taxon>Bacillati</taxon>
        <taxon>Actinomycetota</taxon>
        <taxon>Actinomycetes</taxon>
        <taxon>Micrococcales</taxon>
        <taxon>Intrasporangiaceae</taxon>
        <taxon>Pedococcus</taxon>
    </lineage>
</organism>
<comment type="caution">
    <text evidence="2">The sequence shown here is derived from an EMBL/GenBank/DDBJ whole genome shotgun (WGS) entry which is preliminary data.</text>
</comment>
<protein>
    <submittedName>
        <fullName evidence="2">Uncharacterized protein</fullName>
    </submittedName>
</protein>
<evidence type="ECO:0000313" key="2">
    <source>
        <dbReference type="EMBL" id="GAA4728421.1"/>
    </source>
</evidence>
<name>A0ABP8YJ58_9MICO</name>